<dbReference type="Proteomes" id="UP000546464">
    <property type="component" value="Unassembled WGS sequence"/>
</dbReference>
<dbReference type="EMBL" id="JACHVB010000014">
    <property type="protein sequence ID" value="MBC2593546.1"/>
    <property type="molecule type" value="Genomic_DNA"/>
</dbReference>
<dbReference type="RefSeq" id="WP_185674552.1">
    <property type="nucleotide sequence ID" value="NZ_JACHVB010000014.1"/>
</dbReference>
<name>A0A842HCX1_9BACT</name>
<gene>
    <name evidence="1" type="ORF">H5P28_04655</name>
</gene>
<protein>
    <submittedName>
        <fullName evidence="1">Uncharacterized protein</fullName>
    </submittedName>
</protein>
<organism evidence="1 2">
    <name type="scientific">Ruficoccus amylovorans</name>
    <dbReference type="NCBI Taxonomy" id="1804625"/>
    <lineage>
        <taxon>Bacteria</taxon>
        <taxon>Pseudomonadati</taxon>
        <taxon>Verrucomicrobiota</taxon>
        <taxon>Opitutia</taxon>
        <taxon>Puniceicoccales</taxon>
        <taxon>Cerasicoccaceae</taxon>
        <taxon>Ruficoccus</taxon>
    </lineage>
</organism>
<sequence>MAQTKHNPVVMVALLIGAVGVVAALLLLVRGGGFDGLENFPAQSYRSQPANLLGNEYRLSAQIHSQLEWQEGVGRLLAVVPDGESQRLPVFVPDSLGMSIHPGQRYRMKVAIRQGGLVYVEDLEKY</sequence>
<accession>A0A842HCX1</accession>
<dbReference type="AlphaFoldDB" id="A0A842HCX1"/>
<keyword evidence="2" id="KW-1185">Reference proteome</keyword>
<reference evidence="1 2" key="1">
    <citation type="submission" date="2020-07" db="EMBL/GenBank/DDBJ databases">
        <authorList>
            <person name="Feng X."/>
        </authorList>
    </citation>
    <scope>NUCLEOTIDE SEQUENCE [LARGE SCALE GENOMIC DNA]</scope>
    <source>
        <strain evidence="1 2">JCM31066</strain>
    </source>
</reference>
<evidence type="ECO:0000313" key="2">
    <source>
        <dbReference type="Proteomes" id="UP000546464"/>
    </source>
</evidence>
<proteinExistence type="predicted"/>
<evidence type="ECO:0000313" key="1">
    <source>
        <dbReference type="EMBL" id="MBC2593546.1"/>
    </source>
</evidence>
<comment type="caution">
    <text evidence="1">The sequence shown here is derived from an EMBL/GenBank/DDBJ whole genome shotgun (WGS) entry which is preliminary data.</text>
</comment>